<proteinExistence type="predicted"/>
<protein>
    <submittedName>
        <fullName evidence="2">Uncharacterized protein</fullName>
    </submittedName>
</protein>
<keyword evidence="3" id="KW-1185">Reference proteome</keyword>
<gene>
    <name evidence="2" type="ORF">VN97_g9621</name>
</gene>
<reference evidence="2" key="2">
    <citation type="journal article" date="2016" name="Fungal Biol.">
        <title>Ochratoxin A production by Penicillium thymicola.</title>
        <authorList>
            <person name="Nguyen H.D.T."/>
            <person name="McMullin D.R."/>
            <person name="Ponomareva E."/>
            <person name="Riley R."/>
            <person name="Pomraning K.R."/>
            <person name="Baker S.E."/>
            <person name="Seifert K.A."/>
        </authorList>
    </citation>
    <scope>NUCLEOTIDE SEQUENCE</scope>
    <source>
        <strain evidence="2">DAOM 180753</strain>
    </source>
</reference>
<dbReference type="AlphaFoldDB" id="A0AAI9X540"/>
<sequence length="264" mass="29983">MPSPLHDVFCAKIVEEISRQLKQFQRSEDPSASFANEVVHLATSRIMIPDEIRDGKQSYSKREPDASFKHQQARYPGVIIEVCYSQKSQRVSHLADEYILNTDGSVNAVIALDIDYKGSKKATITVWRPKYTIVDGIEELQVTAVVEALPFRADSGLPVEATALRLSLRDFATEDLSREYISLDREFTITSRQLCDFLSRAEEEQRAQTLQQGSTNRLRPGARKRRRPQTPPEHPSSEEEGSVEKNRESKRGRLSSDFRPDSSQ</sequence>
<accession>A0AAI9X540</accession>
<dbReference type="EMBL" id="LACB01000399">
    <property type="protein sequence ID" value="KAJ9483764.1"/>
    <property type="molecule type" value="Genomic_DNA"/>
</dbReference>
<reference evidence="2" key="1">
    <citation type="submission" date="2015-06" db="EMBL/GenBank/DDBJ databases">
        <authorList>
            <person name="Nguyen H."/>
        </authorList>
    </citation>
    <scope>NUCLEOTIDE SEQUENCE</scope>
    <source>
        <strain evidence="2">DAOM 180753</strain>
    </source>
</reference>
<feature type="compositionally biased region" description="Polar residues" evidence="1">
    <location>
        <begin position="207"/>
        <end position="216"/>
    </location>
</feature>
<organism evidence="2 3">
    <name type="scientific">Penicillium thymicola</name>
    <dbReference type="NCBI Taxonomy" id="293382"/>
    <lineage>
        <taxon>Eukaryota</taxon>
        <taxon>Fungi</taxon>
        <taxon>Dikarya</taxon>
        <taxon>Ascomycota</taxon>
        <taxon>Pezizomycotina</taxon>
        <taxon>Eurotiomycetes</taxon>
        <taxon>Eurotiomycetidae</taxon>
        <taxon>Eurotiales</taxon>
        <taxon>Aspergillaceae</taxon>
        <taxon>Penicillium</taxon>
    </lineage>
</organism>
<evidence type="ECO:0000313" key="2">
    <source>
        <dbReference type="EMBL" id="KAJ9483764.1"/>
    </source>
</evidence>
<comment type="caution">
    <text evidence="2">The sequence shown here is derived from an EMBL/GenBank/DDBJ whole genome shotgun (WGS) entry which is preliminary data.</text>
</comment>
<feature type="region of interest" description="Disordered" evidence="1">
    <location>
        <begin position="205"/>
        <end position="264"/>
    </location>
</feature>
<name>A0AAI9X540_PENTH</name>
<evidence type="ECO:0000256" key="1">
    <source>
        <dbReference type="SAM" id="MobiDB-lite"/>
    </source>
</evidence>
<evidence type="ECO:0000313" key="3">
    <source>
        <dbReference type="Proteomes" id="UP001227192"/>
    </source>
</evidence>
<feature type="compositionally biased region" description="Basic and acidic residues" evidence="1">
    <location>
        <begin position="242"/>
        <end position="264"/>
    </location>
</feature>
<dbReference type="Proteomes" id="UP001227192">
    <property type="component" value="Unassembled WGS sequence"/>
</dbReference>